<feature type="compositionally biased region" description="Acidic residues" evidence="1">
    <location>
        <begin position="325"/>
        <end position="340"/>
    </location>
</feature>
<feature type="compositionally biased region" description="Basic residues" evidence="1">
    <location>
        <begin position="100"/>
        <end position="114"/>
    </location>
</feature>
<proteinExistence type="predicted"/>
<feature type="compositionally biased region" description="Basic and acidic residues" evidence="1">
    <location>
        <begin position="341"/>
        <end position="357"/>
    </location>
</feature>
<feature type="region of interest" description="Disordered" evidence="1">
    <location>
        <begin position="1"/>
        <end position="41"/>
    </location>
</feature>
<feature type="compositionally biased region" description="Low complexity" evidence="1">
    <location>
        <begin position="918"/>
        <end position="937"/>
    </location>
</feature>
<feature type="compositionally biased region" description="Low complexity" evidence="1">
    <location>
        <begin position="532"/>
        <end position="549"/>
    </location>
</feature>
<feature type="compositionally biased region" description="Basic residues" evidence="1">
    <location>
        <begin position="492"/>
        <end position="503"/>
    </location>
</feature>
<dbReference type="Gene3D" id="1.25.40.20">
    <property type="entry name" value="Ankyrin repeat-containing domain"/>
    <property type="match status" value="1"/>
</dbReference>
<feature type="compositionally biased region" description="Acidic residues" evidence="1">
    <location>
        <begin position="575"/>
        <end position="592"/>
    </location>
</feature>
<feature type="region of interest" description="Disordered" evidence="1">
    <location>
        <begin position="886"/>
        <end position="939"/>
    </location>
</feature>
<dbReference type="Proteomes" id="UP001642464">
    <property type="component" value="Unassembled WGS sequence"/>
</dbReference>
<feature type="region of interest" description="Disordered" evidence="1">
    <location>
        <begin position="635"/>
        <end position="656"/>
    </location>
</feature>
<feature type="compositionally biased region" description="Basic residues" evidence="1">
    <location>
        <begin position="366"/>
        <end position="378"/>
    </location>
</feature>
<feature type="region of interest" description="Disordered" evidence="1">
    <location>
        <begin position="94"/>
        <end position="169"/>
    </location>
</feature>
<feature type="compositionally biased region" description="Acidic residues" evidence="1">
    <location>
        <begin position="508"/>
        <end position="519"/>
    </location>
</feature>
<feature type="compositionally biased region" description="Acidic residues" evidence="1">
    <location>
        <begin position="383"/>
        <end position="400"/>
    </location>
</feature>
<feature type="compositionally biased region" description="Low complexity" evidence="1">
    <location>
        <begin position="302"/>
        <end position="314"/>
    </location>
</feature>
<keyword evidence="3" id="KW-1185">Reference proteome</keyword>
<evidence type="ECO:0000256" key="1">
    <source>
        <dbReference type="SAM" id="MobiDB-lite"/>
    </source>
</evidence>
<gene>
    <name evidence="2" type="ORF">SCF082_LOCUS50652</name>
</gene>
<reference evidence="2 3" key="1">
    <citation type="submission" date="2024-02" db="EMBL/GenBank/DDBJ databases">
        <authorList>
            <person name="Chen Y."/>
            <person name="Shah S."/>
            <person name="Dougan E. K."/>
            <person name="Thang M."/>
            <person name="Chan C."/>
        </authorList>
    </citation>
    <scope>NUCLEOTIDE SEQUENCE [LARGE SCALE GENOMIC DNA]</scope>
</reference>
<evidence type="ECO:0000313" key="2">
    <source>
        <dbReference type="EMBL" id="CAK9108976.1"/>
    </source>
</evidence>
<dbReference type="InterPro" id="IPR036770">
    <property type="entry name" value="Ankyrin_rpt-contain_sf"/>
</dbReference>
<feature type="compositionally biased region" description="Low complexity" evidence="1">
    <location>
        <begin position="225"/>
        <end position="246"/>
    </location>
</feature>
<feature type="compositionally biased region" description="Basic residues" evidence="1">
    <location>
        <begin position="899"/>
        <end position="911"/>
    </location>
</feature>
<dbReference type="EMBL" id="CAXAMM010043201">
    <property type="protein sequence ID" value="CAK9108976.1"/>
    <property type="molecule type" value="Genomic_DNA"/>
</dbReference>
<organism evidence="2 3">
    <name type="scientific">Durusdinium trenchii</name>
    <dbReference type="NCBI Taxonomy" id="1381693"/>
    <lineage>
        <taxon>Eukaryota</taxon>
        <taxon>Sar</taxon>
        <taxon>Alveolata</taxon>
        <taxon>Dinophyceae</taxon>
        <taxon>Suessiales</taxon>
        <taxon>Symbiodiniaceae</taxon>
        <taxon>Durusdinium</taxon>
    </lineage>
</organism>
<evidence type="ECO:0000313" key="3">
    <source>
        <dbReference type="Proteomes" id="UP001642464"/>
    </source>
</evidence>
<feature type="compositionally biased region" description="Basic and acidic residues" evidence="1">
    <location>
        <begin position="123"/>
        <end position="133"/>
    </location>
</feature>
<feature type="compositionally biased region" description="Acidic residues" evidence="1">
    <location>
        <begin position="465"/>
        <end position="477"/>
    </location>
</feature>
<feature type="compositionally biased region" description="Basic and acidic residues" evidence="1">
    <location>
        <begin position="266"/>
        <end position="296"/>
    </location>
</feature>
<name>A0ABP0S9E7_9DINO</name>
<feature type="compositionally biased region" description="Acidic residues" evidence="1">
    <location>
        <begin position="134"/>
        <end position="146"/>
    </location>
</feature>
<feature type="compositionally biased region" description="Acidic residues" evidence="1">
    <location>
        <begin position="191"/>
        <end position="209"/>
    </location>
</feature>
<feature type="region of interest" description="Disordered" evidence="1">
    <location>
        <begin position="181"/>
        <end position="622"/>
    </location>
</feature>
<feature type="compositionally biased region" description="Basic residues" evidence="1">
    <location>
        <begin position="427"/>
        <end position="439"/>
    </location>
</feature>
<sequence length="949" mass="106262">MPAFQEGRVGLVKERRTSNSMLSVGGVSTGSGSSSGSRRHRRAKLKYETAADCPGFVFDEIYGFQGKCKHCKFPKMEHPNDPMAKFTLRKQREEEEFRRSLAKKQARRSRRASKRLSMNLRFRTPEDVGQRLDDFEEEEEEEEEEEVHAHRRHDQRTNEEEEPSFWSSWSSNMAEKLTSFIGAGRDRDYSVEDSSEDDDEDLDEEDDEELRQSKVNLGRHERTSAARSSSRSTIRSMRSVRSSMSRQHQKSVATSHSDVSAEELEMERQHEAELNRRDEELRLEKERRRAEREERRAKKSRSGGSRSSSSSKSSSKSRRSRRDEEGEEGEGEAEMDEEERELIRLEREAEAAHEARLKRLSQSSHRSSKKRSTKRSPKGHGDFEEDQDEDGDREHEEEKDDATGAVVAVAAAAAATATAAAATIKRSSTRSRASTKRHSKLSDIAEDEEVVDAEEGVIEAAEADKENDVEEEEEEEEVLKRTSLSILSTLKRMSKRGSSKRLSKLSDIPEEEEEDDENQDEAKDTIVLTPTSAASRRSSAASKRLSTASQRSSRRESLKPTVAITSLSLAAGATDESEDERNEDEEETEEKDEVLPEATEAEFAAGRARASTKRKRGSAVSQRLSVLAGSVTGSLRASAASATRRSARSTDDTSKLAAEQGIDLAWAEHHFNEDSEDEFAPDTASQEEMDAQLREWVGRPVRAMYEDDECFYEAEIVEYEGDNLFTVLFKKNKTIQRNTEKNDIQLLTEEEEAKYMETQESAAVGYDDRDDSIWQAAKRGDQVALEHFIKKGEDISRPHPAGSEDAGKTPLFLACTGDNEVEVKRVVVKRLLQAGAEDEDGAAYIASDAAIRKVLVDYGMGKAGNGAQYYIRKEAGEIEAVDVVRNERKHRSTGEAKKAKSTLRRETKKGRGTSWPMSSASADANSVSGSSTSSGRSGIRKMLCFAGKP</sequence>
<feature type="compositionally biased region" description="Low complexity" evidence="1">
    <location>
        <begin position="403"/>
        <end position="426"/>
    </location>
</feature>
<accession>A0ABP0S9E7</accession>
<comment type="caution">
    <text evidence="2">The sequence shown here is derived from an EMBL/GenBank/DDBJ whole genome shotgun (WGS) entry which is preliminary data.</text>
</comment>
<feature type="compositionally biased region" description="Basic and acidic residues" evidence="1">
    <location>
        <begin position="886"/>
        <end position="898"/>
    </location>
</feature>
<feature type="compositionally biased region" description="Acidic residues" evidence="1">
    <location>
        <begin position="444"/>
        <end position="457"/>
    </location>
</feature>
<protein>
    <submittedName>
        <fullName evidence="2">Uncharacterized protein</fullName>
    </submittedName>
</protein>
<dbReference type="CDD" id="cd04508">
    <property type="entry name" value="Tudor_SF"/>
    <property type="match status" value="1"/>
</dbReference>
<feature type="compositionally biased region" description="Low complexity" evidence="1">
    <location>
        <begin position="23"/>
        <end position="36"/>
    </location>
</feature>